<feature type="compositionally biased region" description="Low complexity" evidence="2">
    <location>
        <begin position="194"/>
        <end position="203"/>
    </location>
</feature>
<dbReference type="FunCoup" id="B3RZS8">
    <property type="interactions" value="266"/>
</dbReference>
<reference evidence="3 4" key="1">
    <citation type="journal article" date="2008" name="Nature">
        <title>The Trichoplax genome and the nature of placozoans.</title>
        <authorList>
            <person name="Srivastava M."/>
            <person name="Begovic E."/>
            <person name="Chapman J."/>
            <person name="Putnam N.H."/>
            <person name="Hellsten U."/>
            <person name="Kawashima T."/>
            <person name="Kuo A."/>
            <person name="Mitros T."/>
            <person name="Salamov A."/>
            <person name="Carpenter M.L."/>
            <person name="Signorovitch A.Y."/>
            <person name="Moreno M.A."/>
            <person name="Kamm K."/>
            <person name="Grimwood J."/>
            <person name="Schmutz J."/>
            <person name="Shapiro H."/>
            <person name="Grigoriev I.V."/>
            <person name="Buss L.W."/>
            <person name="Schierwater B."/>
            <person name="Dellaporta S.L."/>
            <person name="Rokhsar D.S."/>
        </authorList>
    </citation>
    <scope>NUCLEOTIDE SEQUENCE [LARGE SCALE GENOMIC DNA]</scope>
    <source>
        <strain evidence="3 4">Grell-BS-1999</strain>
    </source>
</reference>
<evidence type="ECO:0000313" key="3">
    <source>
        <dbReference type="EMBL" id="EDV24259.1"/>
    </source>
</evidence>
<dbReference type="PANTHER" id="PTHR35352:SF1">
    <property type="entry name" value="COILED-COIL DOMAIN-CONTAINING PROTEIN 150"/>
    <property type="match status" value="1"/>
</dbReference>
<dbReference type="OrthoDB" id="416454at2759"/>
<dbReference type="GeneID" id="6754998"/>
<organism evidence="3 4">
    <name type="scientific">Trichoplax adhaerens</name>
    <name type="common">Trichoplax reptans</name>
    <dbReference type="NCBI Taxonomy" id="10228"/>
    <lineage>
        <taxon>Eukaryota</taxon>
        <taxon>Metazoa</taxon>
        <taxon>Placozoa</taxon>
        <taxon>Uniplacotomia</taxon>
        <taxon>Trichoplacea</taxon>
        <taxon>Trichoplacidae</taxon>
        <taxon>Trichoplax</taxon>
    </lineage>
</organism>
<protein>
    <submittedName>
        <fullName evidence="3">Uncharacterized protein</fullName>
    </submittedName>
</protein>
<name>B3RZS8_TRIAD</name>
<dbReference type="InParanoid" id="B3RZS8"/>
<dbReference type="CTD" id="6754998"/>
<dbReference type="InterPro" id="IPR038807">
    <property type="entry name" value="CCDC150"/>
</dbReference>
<evidence type="ECO:0000313" key="4">
    <source>
        <dbReference type="Proteomes" id="UP000009022"/>
    </source>
</evidence>
<dbReference type="AlphaFoldDB" id="B3RZS8"/>
<dbReference type="PhylomeDB" id="B3RZS8"/>
<dbReference type="EMBL" id="DS985246">
    <property type="protein sequence ID" value="EDV24259.1"/>
    <property type="molecule type" value="Genomic_DNA"/>
</dbReference>
<gene>
    <name evidence="3" type="ORF">TRIADDRAFT_57563</name>
</gene>
<dbReference type="KEGG" id="tad:TRIADDRAFT_57563"/>
<evidence type="ECO:0000256" key="1">
    <source>
        <dbReference type="SAM" id="Coils"/>
    </source>
</evidence>
<proteinExistence type="predicted"/>
<keyword evidence="4" id="KW-1185">Reference proteome</keyword>
<dbReference type="PANTHER" id="PTHR35352">
    <property type="entry name" value="COILED-COIL DOMAIN-CONTAINING PROTEIN 150"/>
    <property type="match status" value="1"/>
</dbReference>
<dbReference type="STRING" id="10228.B3RZS8"/>
<dbReference type="Proteomes" id="UP000009022">
    <property type="component" value="Unassembled WGS sequence"/>
</dbReference>
<keyword evidence="1" id="KW-0175">Coiled coil</keyword>
<dbReference type="HOGENOM" id="CLU_698946_0_0_1"/>
<accession>B3RZS8</accession>
<evidence type="ECO:0000256" key="2">
    <source>
        <dbReference type="SAM" id="MobiDB-lite"/>
    </source>
</evidence>
<feature type="region of interest" description="Disordered" evidence="2">
    <location>
        <begin position="189"/>
        <end position="208"/>
    </location>
</feature>
<sequence>MEQDYKKMVNDLRSQINEAKEDKKRIATTLESVMLSHNELQEALEQLQVDLGRKDHELMGYKQEERRLKETINQLQTELETMQRKLFDMETKELNEIKPLKNGLEQARSDNNKMAKTMNSLLKTNTQLQESLEKLQIELGKKDNELKRFKESRLKEDSRFKDLEAKLQKLEITNKLKIDGELDELRKELEKSESNNSELTSKSRTQSKRIKELEKELHRCKEKSLMMQTQLDIESKKRVPVKEDKITAKKLKSLSIELAALEKAKKEYILKNEEQANTIKVLVSEINGLQTELSLLAQVHEDNQLDFRDNYTMADEHGLQSTVELQSEKQRYEEQAIRAKEMLRTSRQALAKLANYAQTNKDGMTRQLHEMQNQLDLERSRSYIASEKLDRLRVR</sequence>
<dbReference type="RefSeq" id="XP_002113785.1">
    <property type="nucleotide sequence ID" value="XM_002113749.1"/>
</dbReference>
<dbReference type="eggNOG" id="ENOG502QRGC">
    <property type="taxonomic scope" value="Eukaryota"/>
</dbReference>
<feature type="coiled-coil region" evidence="1">
    <location>
        <begin position="322"/>
        <end position="381"/>
    </location>
</feature>